<proteinExistence type="predicted"/>
<dbReference type="OrthoDB" id="7851356at2"/>
<comment type="caution">
    <text evidence="1">The sequence shown here is derived from an EMBL/GenBank/DDBJ whole genome shotgun (WGS) entry which is preliminary data.</text>
</comment>
<dbReference type="Proteomes" id="UP000241158">
    <property type="component" value="Unassembled WGS sequence"/>
</dbReference>
<name>A0A2P7AUN8_9HYPH</name>
<evidence type="ECO:0000313" key="1">
    <source>
        <dbReference type="EMBL" id="PSH57935.1"/>
    </source>
</evidence>
<protein>
    <submittedName>
        <fullName evidence="1">Uncharacterized protein</fullName>
    </submittedName>
</protein>
<reference evidence="2" key="1">
    <citation type="submission" date="2017-11" db="EMBL/GenBank/DDBJ databases">
        <authorList>
            <person name="Kuznetsova I."/>
            <person name="Sazanova A."/>
            <person name="Chirak E."/>
            <person name="Safronova V."/>
            <person name="Willems A."/>
        </authorList>
    </citation>
    <scope>NUCLEOTIDE SEQUENCE [LARGE SCALE GENOMIC DNA]</scope>
    <source>
        <strain evidence="2">PEPV15</strain>
    </source>
</reference>
<organism evidence="1 2">
    <name type="scientific">Phyllobacterium endophyticum</name>
    <dbReference type="NCBI Taxonomy" id="1149773"/>
    <lineage>
        <taxon>Bacteria</taxon>
        <taxon>Pseudomonadati</taxon>
        <taxon>Pseudomonadota</taxon>
        <taxon>Alphaproteobacteria</taxon>
        <taxon>Hyphomicrobiales</taxon>
        <taxon>Phyllobacteriaceae</taxon>
        <taxon>Phyllobacterium</taxon>
    </lineage>
</organism>
<accession>A0A2P7AUN8</accession>
<dbReference type="EMBL" id="PGGN01000002">
    <property type="protein sequence ID" value="PSH57935.1"/>
    <property type="molecule type" value="Genomic_DNA"/>
</dbReference>
<dbReference type="AlphaFoldDB" id="A0A2P7AUN8"/>
<sequence length="157" mass="18314">MNIALAREMMVYAADLLKYRCPNDPPEIRVEPDLKCLGQIRWSWLRPPVITLRHWRDGNLKDQGVLVHELAHHVQRENGVDMTDNVSYQYDKTEVEAITAQCRWLQSKGENPRDQLSEASIFKMTGDREFAKMEWLDSQPIGARFNTRRISGDFALR</sequence>
<gene>
    <name evidence="1" type="ORF">CU100_09625</name>
</gene>
<evidence type="ECO:0000313" key="2">
    <source>
        <dbReference type="Proteomes" id="UP000241158"/>
    </source>
</evidence>
<dbReference type="RefSeq" id="WP_106716375.1">
    <property type="nucleotide sequence ID" value="NZ_JACHXT010000001.1"/>
</dbReference>
<keyword evidence="2" id="KW-1185">Reference proteome</keyword>